<protein>
    <submittedName>
        <fullName evidence="5">Reverse transcriptase domain-containing protein</fullName>
    </submittedName>
</protein>
<dbReference type="SUPFAM" id="SSF53098">
    <property type="entry name" value="Ribonuclease H-like"/>
    <property type="match status" value="1"/>
</dbReference>
<dbReference type="InterPro" id="IPR036875">
    <property type="entry name" value="Znf_CCHC_sf"/>
</dbReference>
<evidence type="ECO:0000313" key="5">
    <source>
        <dbReference type="EMBL" id="GEU37630.1"/>
    </source>
</evidence>
<feature type="non-terminal residue" evidence="5">
    <location>
        <position position="1"/>
    </location>
</feature>
<evidence type="ECO:0000256" key="2">
    <source>
        <dbReference type="SAM" id="MobiDB-lite"/>
    </source>
</evidence>
<name>A0A6L2JLE9_TANCI</name>
<feature type="region of interest" description="Disordered" evidence="2">
    <location>
        <begin position="1"/>
        <end position="37"/>
    </location>
</feature>
<feature type="compositionally biased region" description="Basic and acidic residues" evidence="2">
    <location>
        <begin position="638"/>
        <end position="649"/>
    </location>
</feature>
<feature type="domain" description="CCHC-type" evidence="3">
    <location>
        <begin position="465"/>
        <end position="480"/>
    </location>
</feature>
<feature type="domain" description="Integrase catalytic" evidence="4">
    <location>
        <begin position="91"/>
        <end position="271"/>
    </location>
</feature>
<keyword evidence="1" id="KW-0862">Zinc</keyword>
<gene>
    <name evidence="5" type="ORF">Tci_009608</name>
</gene>
<organism evidence="5">
    <name type="scientific">Tanacetum cinerariifolium</name>
    <name type="common">Dalmatian daisy</name>
    <name type="synonym">Chrysanthemum cinerariifolium</name>
    <dbReference type="NCBI Taxonomy" id="118510"/>
    <lineage>
        <taxon>Eukaryota</taxon>
        <taxon>Viridiplantae</taxon>
        <taxon>Streptophyta</taxon>
        <taxon>Embryophyta</taxon>
        <taxon>Tracheophyta</taxon>
        <taxon>Spermatophyta</taxon>
        <taxon>Magnoliopsida</taxon>
        <taxon>eudicotyledons</taxon>
        <taxon>Gunneridae</taxon>
        <taxon>Pentapetalae</taxon>
        <taxon>asterids</taxon>
        <taxon>campanulids</taxon>
        <taxon>Asterales</taxon>
        <taxon>Asteraceae</taxon>
        <taxon>Asteroideae</taxon>
        <taxon>Anthemideae</taxon>
        <taxon>Anthemidinae</taxon>
        <taxon>Tanacetum</taxon>
    </lineage>
</organism>
<dbReference type="EMBL" id="BKCJ010000953">
    <property type="protein sequence ID" value="GEU37630.1"/>
    <property type="molecule type" value="Genomic_DNA"/>
</dbReference>
<dbReference type="InterPro" id="IPR001584">
    <property type="entry name" value="Integrase_cat-core"/>
</dbReference>
<dbReference type="GO" id="GO:0008270">
    <property type="term" value="F:zinc ion binding"/>
    <property type="evidence" value="ECO:0007669"/>
    <property type="project" value="UniProtKB-KW"/>
</dbReference>
<dbReference type="GO" id="GO:0003676">
    <property type="term" value="F:nucleic acid binding"/>
    <property type="evidence" value="ECO:0007669"/>
    <property type="project" value="InterPro"/>
</dbReference>
<dbReference type="Gene3D" id="3.30.420.10">
    <property type="entry name" value="Ribonuclease H-like superfamily/Ribonuclease H"/>
    <property type="match status" value="1"/>
</dbReference>
<dbReference type="InterPro" id="IPR050951">
    <property type="entry name" value="Retrovirus_Pol_polyprotein"/>
</dbReference>
<dbReference type="Pfam" id="PF00665">
    <property type="entry name" value="rve"/>
    <property type="match status" value="1"/>
</dbReference>
<dbReference type="InterPro" id="IPR012337">
    <property type="entry name" value="RNaseH-like_sf"/>
</dbReference>
<dbReference type="PANTHER" id="PTHR37984:SF5">
    <property type="entry name" value="PROTEIN NYNRIN-LIKE"/>
    <property type="match status" value="1"/>
</dbReference>
<dbReference type="GO" id="GO:0003964">
    <property type="term" value="F:RNA-directed DNA polymerase activity"/>
    <property type="evidence" value="ECO:0007669"/>
    <property type="project" value="UniProtKB-KW"/>
</dbReference>
<feature type="region of interest" description="Disordered" evidence="2">
    <location>
        <begin position="708"/>
        <end position="729"/>
    </location>
</feature>
<feature type="region of interest" description="Disordered" evidence="2">
    <location>
        <begin position="539"/>
        <end position="560"/>
    </location>
</feature>
<dbReference type="SUPFAM" id="SSF57756">
    <property type="entry name" value="Retrovirus zinc finger-like domains"/>
    <property type="match status" value="1"/>
</dbReference>
<dbReference type="PANTHER" id="PTHR37984">
    <property type="entry name" value="PROTEIN CBG26694"/>
    <property type="match status" value="1"/>
</dbReference>
<keyword evidence="5" id="KW-0808">Transferase</keyword>
<sequence>VKEKQEKGQNRIKTEQKQEAWRSPKKSKANYSRESKKKEENTSLRCQKCKFLQVVYIEEKGKDCFCNYVKVEVQGADLPTYQRCLIHTNQFKPYPETFQSLSHQEKAEKRDLEEYKEKTVQSKHRFHGTVPSSKGNKYILVAVDYLSKWVEAKALPTNDARVVVKFLKSLFSWFGTPKAIISDRGTHFYNDKFSRVMAKYGVTHRLSTVYHPQTSGQVEVTNCGLKCILERTVGENHALWSDKLEDALWAFRTAFKTPVGYTPYRLVYGKSCHLPLELEHKAYWSLKHANFDLKTAGYHRKLQLNELSELRDQAYENSLIYKERTKKLYDDKIKNHIFNVGDQVLLFNSRLKIFSGKLKSHWSGPFTIAEIYPYRTAKLIHPDGCNFKVNCHRLKHYHGGDPPSLEIPNDYPRWLKLSYVGYVSGFQGLHILRSKLVWGSLYPTGKNLGANRPTSLGFDMSKVECYNCHMKGHFAKECRSPKDSRRNGAAEPYRRNVLVKTSTFNALVSQCDGLSPTKPEQDLSHINRPTTPIIEDWVSDSEDESETKAPQIVPSFVQSTDQVKSLRHSVQHVETSISAATLKPASPKPTSNSKRRNRKACFNNDGDAAFVEKEPEFDAKTPESKVIVSPSSSAQSKKQVEKTKREAKGKSPVKSFIGYRDLSAEFEDYFEDSINEINAAGTLDPTVRQISPNSTNTFSATSNTFSAAGNTSSTAGPLNDAASPTHGKSSCINSSQLLDDPDMPELEDITYSDDEEDVGAEADFNNLETSNIVSPNPITRVHKDHHVTQIIGDLSLATQTRSMTRVVKDQGGLSQMFNDDFHTYYASFMGFMVYQMDVKSAFLYRTIEEEVYVCQPPGFKDPDHPDKVYKVVKILYGLHQAPRAWYETLANYLLENDDIIFGATNKDLCKSFEKLMKDKFLMSSMGELTFFLGLQVKQKKDGIFISQDKYVAEILRKFGLTNGKSASTLIDTEKPLLKDPDGEDVDVHTYSDSPLLRVNTPRCDEDRLELMELMVFLLPKVEKVRIGVSAVDLQVSSVRLQALVDKKKLVITEATIRESLHLDDAEGVECLPNEEIFAELARMGYEKPSTKLMFYKAFFSS</sequence>
<dbReference type="InterPro" id="IPR001878">
    <property type="entry name" value="Znf_CCHC"/>
</dbReference>
<evidence type="ECO:0000259" key="3">
    <source>
        <dbReference type="PROSITE" id="PS50158"/>
    </source>
</evidence>
<evidence type="ECO:0000256" key="1">
    <source>
        <dbReference type="PROSITE-ProRule" id="PRU00047"/>
    </source>
</evidence>
<comment type="caution">
    <text evidence="5">The sequence shown here is derived from an EMBL/GenBank/DDBJ whole genome shotgun (WGS) entry which is preliminary data.</text>
</comment>
<dbReference type="Pfam" id="PF07727">
    <property type="entry name" value="RVT_2"/>
    <property type="match status" value="2"/>
</dbReference>
<dbReference type="InterPro" id="IPR013103">
    <property type="entry name" value="RVT_2"/>
</dbReference>
<dbReference type="Gene3D" id="4.10.60.10">
    <property type="entry name" value="Zinc finger, CCHC-type"/>
    <property type="match status" value="1"/>
</dbReference>
<keyword evidence="1" id="KW-0479">Metal-binding</keyword>
<proteinExistence type="predicted"/>
<dbReference type="InterPro" id="IPR036397">
    <property type="entry name" value="RNaseH_sf"/>
</dbReference>
<feature type="region of interest" description="Disordered" evidence="2">
    <location>
        <begin position="574"/>
        <end position="652"/>
    </location>
</feature>
<accession>A0A6L2JLE9</accession>
<dbReference type="PROSITE" id="PS50994">
    <property type="entry name" value="INTEGRASE"/>
    <property type="match status" value="1"/>
</dbReference>
<dbReference type="SUPFAM" id="SSF56672">
    <property type="entry name" value="DNA/RNA polymerases"/>
    <property type="match status" value="1"/>
</dbReference>
<feature type="compositionally biased region" description="Basic and acidic residues" evidence="2">
    <location>
        <begin position="610"/>
        <end position="623"/>
    </location>
</feature>
<keyword evidence="5" id="KW-0548">Nucleotidyltransferase</keyword>
<dbReference type="SMART" id="SM00343">
    <property type="entry name" value="ZnF_C2HC"/>
    <property type="match status" value="1"/>
</dbReference>
<dbReference type="GO" id="GO:0015074">
    <property type="term" value="P:DNA integration"/>
    <property type="evidence" value="ECO:0007669"/>
    <property type="project" value="InterPro"/>
</dbReference>
<keyword evidence="5" id="KW-0695">RNA-directed DNA polymerase</keyword>
<evidence type="ECO:0000259" key="4">
    <source>
        <dbReference type="PROSITE" id="PS50994"/>
    </source>
</evidence>
<dbReference type="AlphaFoldDB" id="A0A6L2JLE9"/>
<dbReference type="InterPro" id="IPR043502">
    <property type="entry name" value="DNA/RNA_pol_sf"/>
</dbReference>
<keyword evidence="1" id="KW-0863">Zinc-finger</keyword>
<dbReference type="PROSITE" id="PS50158">
    <property type="entry name" value="ZF_CCHC"/>
    <property type="match status" value="1"/>
</dbReference>
<reference evidence="5" key="1">
    <citation type="journal article" date="2019" name="Sci. Rep.">
        <title>Draft genome of Tanacetum cinerariifolium, the natural source of mosquito coil.</title>
        <authorList>
            <person name="Yamashiro T."/>
            <person name="Shiraishi A."/>
            <person name="Satake H."/>
            <person name="Nakayama K."/>
        </authorList>
    </citation>
    <scope>NUCLEOTIDE SEQUENCE</scope>
</reference>
<feature type="compositionally biased region" description="Basic and acidic residues" evidence="2">
    <location>
        <begin position="1"/>
        <end position="22"/>
    </location>
</feature>